<evidence type="ECO:0000313" key="2">
    <source>
        <dbReference type="EMBL" id="KOC66811.1"/>
    </source>
</evidence>
<dbReference type="AlphaFoldDB" id="A0A0L7R7Q8"/>
<organism evidence="2 3">
    <name type="scientific">Habropoda laboriosa</name>
    <dbReference type="NCBI Taxonomy" id="597456"/>
    <lineage>
        <taxon>Eukaryota</taxon>
        <taxon>Metazoa</taxon>
        <taxon>Ecdysozoa</taxon>
        <taxon>Arthropoda</taxon>
        <taxon>Hexapoda</taxon>
        <taxon>Insecta</taxon>
        <taxon>Pterygota</taxon>
        <taxon>Neoptera</taxon>
        <taxon>Endopterygota</taxon>
        <taxon>Hymenoptera</taxon>
        <taxon>Apocrita</taxon>
        <taxon>Aculeata</taxon>
        <taxon>Apoidea</taxon>
        <taxon>Anthophila</taxon>
        <taxon>Apidae</taxon>
        <taxon>Habropoda</taxon>
    </lineage>
</organism>
<protein>
    <submittedName>
        <fullName evidence="2">Uncharacterized protein</fullName>
    </submittedName>
</protein>
<dbReference type="EMBL" id="KQ414639">
    <property type="protein sequence ID" value="KOC66811.1"/>
    <property type="molecule type" value="Genomic_DNA"/>
</dbReference>
<evidence type="ECO:0000256" key="1">
    <source>
        <dbReference type="SAM" id="MobiDB-lite"/>
    </source>
</evidence>
<sequence length="70" mass="7773">WKNQTSAAATRRVLRSLCRAWKKRGEGRGPSKGTGTPGSSHSVLSARSNDFSRSFCSQWYIPGDAWLFLV</sequence>
<gene>
    <name evidence="2" type="ORF">WH47_12616</name>
</gene>
<proteinExistence type="predicted"/>
<keyword evidence="3" id="KW-1185">Reference proteome</keyword>
<dbReference type="Proteomes" id="UP000053825">
    <property type="component" value="Unassembled WGS sequence"/>
</dbReference>
<name>A0A0L7R7Q8_9HYME</name>
<accession>A0A0L7R7Q8</accession>
<feature type="region of interest" description="Disordered" evidence="1">
    <location>
        <begin position="22"/>
        <end position="45"/>
    </location>
</feature>
<evidence type="ECO:0000313" key="3">
    <source>
        <dbReference type="Proteomes" id="UP000053825"/>
    </source>
</evidence>
<feature type="non-terminal residue" evidence="2">
    <location>
        <position position="1"/>
    </location>
</feature>
<reference evidence="2 3" key="1">
    <citation type="submission" date="2015-07" db="EMBL/GenBank/DDBJ databases">
        <title>The genome of Habropoda laboriosa.</title>
        <authorList>
            <person name="Pan H."/>
            <person name="Kapheim K."/>
        </authorList>
    </citation>
    <scope>NUCLEOTIDE SEQUENCE [LARGE SCALE GENOMIC DNA]</scope>
    <source>
        <strain evidence="2">0110345459</strain>
    </source>
</reference>